<reference evidence="1" key="1">
    <citation type="submission" date="2021-06" db="EMBL/GenBank/DDBJ databases">
        <authorList>
            <person name="Kallberg Y."/>
            <person name="Tangrot J."/>
            <person name="Rosling A."/>
        </authorList>
    </citation>
    <scope>NUCLEOTIDE SEQUENCE</scope>
    <source>
        <strain evidence="1">IN212</strain>
    </source>
</reference>
<dbReference type="EMBL" id="CAJVPZ010086557">
    <property type="protein sequence ID" value="CAG8812197.1"/>
    <property type="molecule type" value="Genomic_DNA"/>
</dbReference>
<gene>
    <name evidence="1" type="ORF">RFULGI_LOCUS18882</name>
</gene>
<evidence type="ECO:0000313" key="1">
    <source>
        <dbReference type="EMBL" id="CAG8812197.1"/>
    </source>
</evidence>
<accession>A0A9N9K7M5</accession>
<keyword evidence="2" id="KW-1185">Reference proteome</keyword>
<comment type="caution">
    <text evidence="1">The sequence shown here is derived from an EMBL/GenBank/DDBJ whole genome shotgun (WGS) entry which is preliminary data.</text>
</comment>
<dbReference type="AlphaFoldDB" id="A0A9N9K7M5"/>
<feature type="non-terminal residue" evidence="1">
    <location>
        <position position="126"/>
    </location>
</feature>
<proteinExistence type="predicted"/>
<protein>
    <submittedName>
        <fullName evidence="1">10356_t:CDS:1</fullName>
    </submittedName>
</protein>
<organism evidence="1 2">
    <name type="scientific">Racocetra fulgida</name>
    <dbReference type="NCBI Taxonomy" id="60492"/>
    <lineage>
        <taxon>Eukaryota</taxon>
        <taxon>Fungi</taxon>
        <taxon>Fungi incertae sedis</taxon>
        <taxon>Mucoromycota</taxon>
        <taxon>Glomeromycotina</taxon>
        <taxon>Glomeromycetes</taxon>
        <taxon>Diversisporales</taxon>
        <taxon>Gigasporaceae</taxon>
        <taxon>Racocetra</taxon>
    </lineage>
</organism>
<sequence>IVIKALKFDTDTRKSVNSVEFDKSKKVHYKLVGDYENRGALISKVFSCNLLNNKDLAMITNFGLFICQFVGKLLEDYIEDKRLLRLYWQELLNCFFYLKNYSIVGEVFSKICKKIEDDKILLKLYG</sequence>
<dbReference type="Proteomes" id="UP000789396">
    <property type="component" value="Unassembled WGS sequence"/>
</dbReference>
<evidence type="ECO:0000313" key="2">
    <source>
        <dbReference type="Proteomes" id="UP000789396"/>
    </source>
</evidence>
<name>A0A9N9K7M5_9GLOM</name>
<feature type="non-terminal residue" evidence="1">
    <location>
        <position position="1"/>
    </location>
</feature>